<dbReference type="InterPro" id="IPR027417">
    <property type="entry name" value="P-loop_NTPase"/>
</dbReference>
<dbReference type="EMBL" id="FPBD01000011">
    <property type="protein sequence ID" value="SFU15596.1"/>
    <property type="molecule type" value="Genomic_DNA"/>
</dbReference>
<dbReference type="Pfam" id="PF01656">
    <property type="entry name" value="CbiA"/>
    <property type="match status" value="1"/>
</dbReference>
<feature type="domain" description="CobQ/CobB/MinD/ParA nucleotide binding" evidence="1">
    <location>
        <begin position="7"/>
        <end position="213"/>
    </location>
</feature>
<dbReference type="Proteomes" id="UP000183371">
    <property type="component" value="Unassembled WGS sequence"/>
</dbReference>
<dbReference type="InterPro" id="IPR002586">
    <property type="entry name" value="CobQ/CobB/MinD/ParA_Nub-bd_dom"/>
</dbReference>
<evidence type="ECO:0000313" key="3">
    <source>
        <dbReference type="Proteomes" id="UP000183371"/>
    </source>
</evidence>
<dbReference type="Gene3D" id="3.40.50.300">
    <property type="entry name" value="P-loop containing nucleotide triphosphate hydrolases"/>
    <property type="match status" value="1"/>
</dbReference>
<name>A0A1I7DVE8_9HYPH</name>
<evidence type="ECO:0000259" key="1">
    <source>
        <dbReference type="Pfam" id="PF01656"/>
    </source>
</evidence>
<sequence>MKYVNIVLQGKGGAGKSFVSLCLSEFLRHKERKLIAIDTDPVNPTLHSYKALNCNLIRMMDNGEIDHRSFDQIIEGILEAEEDSHFVIDTGATTFLPMLKYLDENGVLDLLQDNECEVAIHTVVSGGGAIDATLSCVDKIFKVFPKQKIIIWKNEYSGLAAKNDKPFEELKIFKDNIERIYAVPTLKQRTGSSFNFDIQQMIERRKTFSEAINDEAFGLMSRQRLKMVQNDVFSQLETMNL</sequence>
<keyword evidence="3" id="KW-1185">Reference proteome</keyword>
<reference evidence="3" key="1">
    <citation type="submission" date="2016-10" db="EMBL/GenBank/DDBJ databases">
        <authorList>
            <person name="Varghese N."/>
            <person name="Submissions S."/>
        </authorList>
    </citation>
    <scope>NUCLEOTIDE SEQUENCE [LARGE SCALE GENOMIC DNA]</scope>
    <source>
        <strain evidence="3">DSM 17465</strain>
    </source>
</reference>
<organism evidence="2 3">
    <name type="scientific">Pseudovibrio denitrificans</name>
    <dbReference type="NCBI Taxonomy" id="258256"/>
    <lineage>
        <taxon>Bacteria</taxon>
        <taxon>Pseudomonadati</taxon>
        <taxon>Pseudomonadota</taxon>
        <taxon>Alphaproteobacteria</taxon>
        <taxon>Hyphomicrobiales</taxon>
        <taxon>Stappiaceae</taxon>
        <taxon>Pseudovibrio</taxon>
    </lineage>
</organism>
<evidence type="ECO:0000313" key="2">
    <source>
        <dbReference type="EMBL" id="SFU15596.1"/>
    </source>
</evidence>
<dbReference type="AlphaFoldDB" id="A0A1I7DVE8"/>
<accession>A0A1I7DVE8</accession>
<dbReference type="SUPFAM" id="SSF52540">
    <property type="entry name" value="P-loop containing nucleoside triphosphate hydrolases"/>
    <property type="match status" value="1"/>
</dbReference>
<protein>
    <submittedName>
        <fullName evidence="2">CobQ/CobB/MinD/ParA nucleotide binding domain-containing protein</fullName>
    </submittedName>
</protein>
<gene>
    <name evidence="2" type="ORF">SAMN05444141_11158</name>
</gene>
<dbReference type="RefSeq" id="WP_083417491.1">
    <property type="nucleotide sequence ID" value="NZ_FPBD01000011.1"/>
</dbReference>
<proteinExistence type="predicted"/>